<dbReference type="Proteomes" id="UP000253094">
    <property type="component" value="Unassembled WGS sequence"/>
</dbReference>
<accession>A0A367ELV2</accession>
<protein>
    <submittedName>
        <fullName evidence="1">Uncharacterized protein</fullName>
    </submittedName>
</protein>
<reference evidence="1 2" key="1">
    <citation type="submission" date="2018-06" db="EMBL/GenBank/DDBJ databases">
        <title>Sphaerisporangium craniellae sp. nov., isolated from a marine sponge in the South China Sea.</title>
        <authorList>
            <person name="Li L."/>
        </authorList>
    </citation>
    <scope>NUCLEOTIDE SEQUENCE [LARGE SCALE GENOMIC DNA]</scope>
    <source>
        <strain evidence="1 2">CCTCC AA 208026</strain>
    </source>
</reference>
<evidence type="ECO:0000313" key="1">
    <source>
        <dbReference type="EMBL" id="RCG19088.1"/>
    </source>
</evidence>
<gene>
    <name evidence="1" type="ORF">DQ384_38060</name>
</gene>
<evidence type="ECO:0000313" key="2">
    <source>
        <dbReference type="Proteomes" id="UP000253094"/>
    </source>
</evidence>
<dbReference type="OrthoDB" id="4555956at2"/>
<proteinExistence type="predicted"/>
<keyword evidence="2" id="KW-1185">Reference proteome</keyword>
<sequence length="73" mass="7858">MATHHVRVLMTAGDQAELVTPMHPASAPLRVPAERIARQAGLPANELPGREFTVTHLGADDADGFHLVNDPRL</sequence>
<dbReference type="EMBL" id="QOIL01000034">
    <property type="protein sequence ID" value="RCG19088.1"/>
    <property type="molecule type" value="Genomic_DNA"/>
</dbReference>
<comment type="caution">
    <text evidence="1">The sequence shown here is derived from an EMBL/GenBank/DDBJ whole genome shotgun (WGS) entry which is preliminary data.</text>
</comment>
<organism evidence="1 2">
    <name type="scientific">Sphaerisporangium album</name>
    <dbReference type="NCBI Taxonomy" id="509200"/>
    <lineage>
        <taxon>Bacteria</taxon>
        <taxon>Bacillati</taxon>
        <taxon>Actinomycetota</taxon>
        <taxon>Actinomycetes</taxon>
        <taxon>Streptosporangiales</taxon>
        <taxon>Streptosporangiaceae</taxon>
        <taxon>Sphaerisporangium</taxon>
    </lineage>
</organism>
<dbReference type="AlphaFoldDB" id="A0A367ELV2"/>
<dbReference type="RefSeq" id="WP_114033743.1">
    <property type="nucleotide sequence ID" value="NZ_QOIL01000034.1"/>
</dbReference>
<name>A0A367ELV2_9ACTN</name>